<dbReference type="RefSeq" id="WP_310022310.1">
    <property type="nucleotide sequence ID" value="NZ_JAVDUM010000014.1"/>
</dbReference>
<comment type="caution">
    <text evidence="1">The sequence shown here is derived from an EMBL/GenBank/DDBJ whole genome shotgun (WGS) entry which is preliminary data.</text>
</comment>
<proteinExistence type="predicted"/>
<evidence type="ECO:0000313" key="2">
    <source>
        <dbReference type="Proteomes" id="UP001259347"/>
    </source>
</evidence>
<protein>
    <submittedName>
        <fullName evidence="1">Uncharacterized protein</fullName>
    </submittedName>
</protein>
<gene>
    <name evidence="1" type="ORF">J2Y69_003078</name>
</gene>
<organism evidence="1 2">
    <name type="scientific">Microbacterium resistens</name>
    <dbReference type="NCBI Taxonomy" id="156977"/>
    <lineage>
        <taxon>Bacteria</taxon>
        <taxon>Bacillati</taxon>
        <taxon>Actinomycetota</taxon>
        <taxon>Actinomycetes</taxon>
        <taxon>Micrococcales</taxon>
        <taxon>Microbacteriaceae</taxon>
        <taxon>Microbacterium</taxon>
    </lineage>
</organism>
<evidence type="ECO:0000313" key="1">
    <source>
        <dbReference type="EMBL" id="MDR6868462.1"/>
    </source>
</evidence>
<dbReference type="Proteomes" id="UP001259347">
    <property type="component" value="Unassembled WGS sequence"/>
</dbReference>
<dbReference type="EMBL" id="JAVDUM010000014">
    <property type="protein sequence ID" value="MDR6868462.1"/>
    <property type="molecule type" value="Genomic_DNA"/>
</dbReference>
<reference evidence="1 2" key="1">
    <citation type="submission" date="2023-07" db="EMBL/GenBank/DDBJ databases">
        <title>Sorghum-associated microbial communities from plants grown in Nebraska, USA.</title>
        <authorList>
            <person name="Schachtman D."/>
        </authorList>
    </citation>
    <scope>NUCLEOTIDE SEQUENCE [LARGE SCALE GENOMIC DNA]</scope>
    <source>
        <strain evidence="1 2">2980</strain>
    </source>
</reference>
<name>A0ABU1SHW6_9MICO</name>
<keyword evidence="2" id="KW-1185">Reference proteome</keyword>
<accession>A0ABU1SHW6</accession>
<sequence length="136" mass="14965">MVSRTNPHGLGARGLRLYKSIATGQNLTEIEVQNLVEACRISDRLEKLHELINGDEDAWFRIKLPRMDDGVIELLINDPMKEARMHAAALRQLIAPFEGAKRDEGAGEVPSNVASIREGLEARKGGAAARPKRSAK</sequence>